<sequence>MAPQVHFTLPVPTDPRLKDVVRHLLQFVDDNQTVENHARQAGMSVRTFNRRFRAQTGMNFVNWRQLARVMQAMEWLAAGKPVGWIALSCGYSSVSAFIEVFSAWTGKTPGQWRLKKPLLGEGNARGVVEMRNFSWLLIINVLFINIK</sequence>
<organism evidence="5 6">
    <name type="scientific">Enterobacter cloacae</name>
    <dbReference type="NCBI Taxonomy" id="550"/>
    <lineage>
        <taxon>Bacteria</taxon>
        <taxon>Pseudomonadati</taxon>
        <taxon>Pseudomonadota</taxon>
        <taxon>Gammaproteobacteria</taxon>
        <taxon>Enterobacterales</taxon>
        <taxon>Enterobacteriaceae</taxon>
        <taxon>Enterobacter</taxon>
        <taxon>Enterobacter cloacae complex</taxon>
    </lineage>
</organism>
<dbReference type="SUPFAM" id="SSF46689">
    <property type="entry name" value="Homeodomain-like"/>
    <property type="match status" value="2"/>
</dbReference>
<evidence type="ECO:0000256" key="1">
    <source>
        <dbReference type="ARBA" id="ARBA00023015"/>
    </source>
</evidence>
<dbReference type="GO" id="GO:0003700">
    <property type="term" value="F:DNA-binding transcription factor activity"/>
    <property type="evidence" value="ECO:0007669"/>
    <property type="project" value="InterPro"/>
</dbReference>
<gene>
    <name evidence="5" type="primary">ripA_2</name>
    <name evidence="5" type="ORF">NCTC10005_02506</name>
</gene>
<dbReference type="Gene3D" id="1.10.10.60">
    <property type="entry name" value="Homeodomain-like"/>
    <property type="match status" value="2"/>
</dbReference>
<dbReference type="EMBL" id="UGJB01000004">
    <property type="protein sequence ID" value="STQ09785.1"/>
    <property type="molecule type" value="Genomic_DNA"/>
</dbReference>
<reference evidence="5 6" key="1">
    <citation type="submission" date="2018-06" db="EMBL/GenBank/DDBJ databases">
        <authorList>
            <consortium name="Pathogen Informatics"/>
            <person name="Doyle S."/>
        </authorList>
    </citation>
    <scope>NUCLEOTIDE SEQUENCE [LARGE SCALE GENOMIC DNA]</scope>
    <source>
        <strain evidence="5 6">NCTC10005</strain>
    </source>
</reference>
<evidence type="ECO:0000313" key="5">
    <source>
        <dbReference type="EMBL" id="STQ09785.1"/>
    </source>
</evidence>
<dbReference type="AlphaFoldDB" id="A0A377LTS6"/>
<dbReference type="InterPro" id="IPR018060">
    <property type="entry name" value="HTH_AraC"/>
</dbReference>
<name>A0A377LTS6_ENTCL</name>
<evidence type="ECO:0000313" key="6">
    <source>
        <dbReference type="Proteomes" id="UP000255106"/>
    </source>
</evidence>
<keyword evidence="2 5" id="KW-0238">DNA-binding</keyword>
<protein>
    <submittedName>
        <fullName evidence="5">AraC-type DNA-binding domain-containing protein</fullName>
    </submittedName>
</protein>
<dbReference type="PANTHER" id="PTHR11019:SF159">
    <property type="entry name" value="TRANSCRIPTIONAL REGULATOR-RELATED"/>
    <property type="match status" value="1"/>
</dbReference>
<dbReference type="SMART" id="SM00342">
    <property type="entry name" value="HTH_ARAC"/>
    <property type="match status" value="1"/>
</dbReference>
<proteinExistence type="predicted"/>
<dbReference type="PANTHER" id="PTHR11019">
    <property type="entry name" value="HTH-TYPE TRANSCRIPTIONAL REGULATOR NIMR"/>
    <property type="match status" value="1"/>
</dbReference>
<dbReference type="Pfam" id="PF12833">
    <property type="entry name" value="HTH_18"/>
    <property type="match status" value="1"/>
</dbReference>
<feature type="domain" description="HTH araC/xylS-type" evidence="4">
    <location>
        <begin position="18"/>
        <end position="115"/>
    </location>
</feature>
<dbReference type="PROSITE" id="PS00041">
    <property type="entry name" value="HTH_ARAC_FAMILY_1"/>
    <property type="match status" value="1"/>
</dbReference>
<keyword evidence="3" id="KW-0804">Transcription</keyword>
<accession>A0A377LTS6</accession>
<evidence type="ECO:0000256" key="3">
    <source>
        <dbReference type="ARBA" id="ARBA00023163"/>
    </source>
</evidence>
<dbReference type="InterPro" id="IPR018062">
    <property type="entry name" value="HTH_AraC-typ_CS"/>
</dbReference>
<dbReference type="GO" id="GO:0043565">
    <property type="term" value="F:sequence-specific DNA binding"/>
    <property type="evidence" value="ECO:0007669"/>
    <property type="project" value="InterPro"/>
</dbReference>
<dbReference type="PROSITE" id="PS01124">
    <property type="entry name" value="HTH_ARAC_FAMILY_2"/>
    <property type="match status" value="1"/>
</dbReference>
<evidence type="ECO:0000259" key="4">
    <source>
        <dbReference type="PROSITE" id="PS01124"/>
    </source>
</evidence>
<keyword evidence="1" id="KW-0805">Transcription regulation</keyword>
<dbReference type="InterPro" id="IPR009057">
    <property type="entry name" value="Homeodomain-like_sf"/>
</dbReference>
<dbReference type="Proteomes" id="UP000255106">
    <property type="component" value="Unassembled WGS sequence"/>
</dbReference>
<evidence type="ECO:0000256" key="2">
    <source>
        <dbReference type="ARBA" id="ARBA00023125"/>
    </source>
</evidence>